<dbReference type="InterPro" id="IPR016040">
    <property type="entry name" value="NAD(P)-bd_dom"/>
</dbReference>
<dbReference type="Proteomes" id="UP000176723">
    <property type="component" value="Unassembled WGS sequence"/>
</dbReference>
<dbReference type="STRING" id="1797593.A3A65_04585"/>
<dbReference type="SUPFAM" id="SSF51735">
    <property type="entry name" value="NAD(P)-binding Rossmann-fold domains"/>
    <property type="match status" value="1"/>
</dbReference>
<dbReference type="AlphaFoldDB" id="A0A1G1W434"/>
<feature type="domain" description="NAD(P)-binding" evidence="1">
    <location>
        <begin position="4"/>
        <end position="304"/>
    </location>
</feature>
<reference evidence="2 3" key="1">
    <citation type="journal article" date="2016" name="Nat. Commun.">
        <title>Thousands of microbial genomes shed light on interconnected biogeochemical processes in an aquifer system.</title>
        <authorList>
            <person name="Anantharaman K."/>
            <person name="Brown C.T."/>
            <person name="Hug L.A."/>
            <person name="Sharon I."/>
            <person name="Castelle C.J."/>
            <person name="Probst A.J."/>
            <person name="Thomas B.C."/>
            <person name="Singh A."/>
            <person name="Wilkins M.J."/>
            <person name="Karaoz U."/>
            <person name="Brodie E.L."/>
            <person name="Williams K.H."/>
            <person name="Hubbard S.S."/>
            <person name="Banfield J.F."/>
        </authorList>
    </citation>
    <scope>NUCLEOTIDE SEQUENCE [LARGE SCALE GENOMIC DNA]</scope>
</reference>
<dbReference type="EMBL" id="MHCL01000003">
    <property type="protein sequence ID" value="OGY22403.1"/>
    <property type="molecule type" value="Genomic_DNA"/>
</dbReference>
<dbReference type="CDD" id="cd05260">
    <property type="entry name" value="GDP_MD_SDR_e"/>
    <property type="match status" value="1"/>
</dbReference>
<evidence type="ECO:0000313" key="3">
    <source>
        <dbReference type="Proteomes" id="UP000176723"/>
    </source>
</evidence>
<dbReference type="Pfam" id="PF16363">
    <property type="entry name" value="GDP_Man_Dehyd"/>
    <property type="match status" value="1"/>
</dbReference>
<dbReference type="PANTHER" id="PTHR43000">
    <property type="entry name" value="DTDP-D-GLUCOSE 4,6-DEHYDRATASE-RELATED"/>
    <property type="match status" value="1"/>
</dbReference>
<sequence length="321" mass="36416">MNILITGATGFVGTHLIDLYIKDRKSKNLHCVTFGESRTLQQVIPKEQCYEIDLTQPEKVYELVEKVKPQEVIHLAAMAAVGESFLDPQKVLQNNILTSVNILEAVRRHARKATVLLIGSADEYGLVKPEEPISEDIPLRPTSPYAVSKVAVDYLGLQYVLAHKLRIVRLRPFNHIGEYQGVGFAVADFAKQIVEAELDKRNVIKVGNLSAVRDFTDVKDMVEAYRLALAKCVPGEVYNVGSGKGVRMQDLLNLMLKQATREIRVEVDPRKYRPVDVESVVADPTKFMRQTGWRPKVPLENTLTRVLNYWRKLLIMHKEMR</sequence>
<gene>
    <name evidence="2" type="ORF">A3A65_04585</name>
</gene>
<accession>A0A1G1W434</accession>
<dbReference type="Gene3D" id="3.40.50.720">
    <property type="entry name" value="NAD(P)-binding Rossmann-like Domain"/>
    <property type="match status" value="1"/>
</dbReference>
<name>A0A1G1W434_9BACT</name>
<dbReference type="PRINTS" id="PR01713">
    <property type="entry name" value="NUCEPIMERASE"/>
</dbReference>
<evidence type="ECO:0000313" key="2">
    <source>
        <dbReference type="EMBL" id="OGY22403.1"/>
    </source>
</evidence>
<organism evidence="2 3">
    <name type="scientific">Candidatus Chisholmbacteria bacterium RIFCSPLOWO2_01_FULL_49_14</name>
    <dbReference type="NCBI Taxonomy" id="1797593"/>
    <lineage>
        <taxon>Bacteria</taxon>
        <taxon>Candidatus Chisholmiibacteriota</taxon>
    </lineage>
</organism>
<protein>
    <recommendedName>
        <fullName evidence="1">NAD(P)-binding domain-containing protein</fullName>
    </recommendedName>
</protein>
<dbReference type="Gene3D" id="3.90.25.10">
    <property type="entry name" value="UDP-galactose 4-epimerase, domain 1"/>
    <property type="match status" value="1"/>
</dbReference>
<comment type="caution">
    <text evidence="2">The sequence shown here is derived from an EMBL/GenBank/DDBJ whole genome shotgun (WGS) entry which is preliminary data.</text>
</comment>
<evidence type="ECO:0000259" key="1">
    <source>
        <dbReference type="Pfam" id="PF16363"/>
    </source>
</evidence>
<proteinExistence type="predicted"/>
<dbReference type="InterPro" id="IPR036291">
    <property type="entry name" value="NAD(P)-bd_dom_sf"/>
</dbReference>